<evidence type="ECO:0000313" key="3">
    <source>
        <dbReference type="Proteomes" id="UP000712281"/>
    </source>
</evidence>
<proteinExistence type="predicted"/>
<name>A0A8S9I939_BRACR</name>
<evidence type="ECO:0000256" key="1">
    <source>
        <dbReference type="SAM" id="Phobius"/>
    </source>
</evidence>
<protein>
    <submittedName>
        <fullName evidence="2">Uncharacterized protein</fullName>
    </submittedName>
</protein>
<keyword evidence="1" id="KW-0812">Transmembrane</keyword>
<feature type="transmembrane region" description="Helical" evidence="1">
    <location>
        <begin position="124"/>
        <end position="145"/>
    </location>
</feature>
<sequence>MARPVIQDGDEEISLLVFNGDGDGDRSWQLNFDDFQHTVELTVTSSAPINTYYTHLLASPVTLKIQIYGFDTLSLSLRSNSPFEGGFVGNQIVERLRVLRRLRQGGFSRAAPRNQSRRGFLKPLILLSFLFFEMEETVLIGYLILKVERNDAKD</sequence>
<organism evidence="2 3">
    <name type="scientific">Brassica cretica</name>
    <name type="common">Mustard</name>
    <dbReference type="NCBI Taxonomy" id="69181"/>
    <lineage>
        <taxon>Eukaryota</taxon>
        <taxon>Viridiplantae</taxon>
        <taxon>Streptophyta</taxon>
        <taxon>Embryophyta</taxon>
        <taxon>Tracheophyta</taxon>
        <taxon>Spermatophyta</taxon>
        <taxon>Magnoliopsida</taxon>
        <taxon>eudicotyledons</taxon>
        <taxon>Gunneridae</taxon>
        <taxon>Pentapetalae</taxon>
        <taxon>rosids</taxon>
        <taxon>malvids</taxon>
        <taxon>Brassicales</taxon>
        <taxon>Brassicaceae</taxon>
        <taxon>Brassiceae</taxon>
        <taxon>Brassica</taxon>
    </lineage>
</organism>
<reference evidence="2" key="1">
    <citation type="submission" date="2019-12" db="EMBL/GenBank/DDBJ databases">
        <title>Genome sequencing and annotation of Brassica cretica.</title>
        <authorList>
            <person name="Studholme D.J."/>
            <person name="Sarris P.F."/>
        </authorList>
    </citation>
    <scope>NUCLEOTIDE SEQUENCE</scope>
    <source>
        <strain evidence="2">PFS-001/15</strain>
        <tissue evidence="2">Leaf</tissue>
    </source>
</reference>
<dbReference type="AlphaFoldDB" id="A0A8S9I939"/>
<keyword evidence="1" id="KW-0472">Membrane</keyword>
<gene>
    <name evidence="2" type="ORF">F2Q68_00028148</name>
</gene>
<keyword evidence="1" id="KW-1133">Transmembrane helix</keyword>
<comment type="caution">
    <text evidence="2">The sequence shown here is derived from an EMBL/GenBank/DDBJ whole genome shotgun (WGS) entry which is preliminary data.</text>
</comment>
<dbReference type="Proteomes" id="UP000712281">
    <property type="component" value="Unassembled WGS sequence"/>
</dbReference>
<dbReference type="EMBL" id="QGKW02001911">
    <property type="protein sequence ID" value="KAF2565973.1"/>
    <property type="molecule type" value="Genomic_DNA"/>
</dbReference>
<evidence type="ECO:0000313" key="2">
    <source>
        <dbReference type="EMBL" id="KAF2565973.1"/>
    </source>
</evidence>
<accession>A0A8S9I939</accession>